<comment type="caution">
    <text evidence="2">The sequence shown here is derived from an EMBL/GenBank/DDBJ whole genome shotgun (WGS) entry which is preliminary data.</text>
</comment>
<feature type="non-terminal residue" evidence="2">
    <location>
        <position position="83"/>
    </location>
</feature>
<feature type="non-terminal residue" evidence="2">
    <location>
        <position position="1"/>
    </location>
</feature>
<evidence type="ECO:0000313" key="3">
    <source>
        <dbReference type="Proteomes" id="UP000652761"/>
    </source>
</evidence>
<proteinExistence type="predicted"/>
<evidence type="ECO:0000256" key="1">
    <source>
        <dbReference type="SAM" id="MobiDB-lite"/>
    </source>
</evidence>
<dbReference type="AlphaFoldDB" id="A0A843TW53"/>
<sequence length="83" mass="8822">PLSRICLVRPDPRRIGPGSASPPSPAEPGRSVRRVRLGYPGSDREGQNRANSADPIPIRPSPSCVAVQLVCLFTDTACTTITL</sequence>
<dbReference type="EMBL" id="NMUH01000262">
    <property type="protein sequence ID" value="MQL75718.1"/>
    <property type="molecule type" value="Genomic_DNA"/>
</dbReference>
<feature type="region of interest" description="Disordered" evidence="1">
    <location>
        <begin position="9"/>
        <end position="57"/>
    </location>
</feature>
<protein>
    <submittedName>
        <fullName evidence="2">Uncharacterized protein</fullName>
    </submittedName>
</protein>
<dbReference type="Proteomes" id="UP000652761">
    <property type="component" value="Unassembled WGS sequence"/>
</dbReference>
<name>A0A843TW53_COLES</name>
<reference evidence="2" key="1">
    <citation type="submission" date="2017-07" db="EMBL/GenBank/DDBJ databases">
        <title>Taro Niue Genome Assembly and Annotation.</title>
        <authorList>
            <person name="Atibalentja N."/>
            <person name="Keating K."/>
            <person name="Fields C.J."/>
        </authorList>
    </citation>
    <scope>NUCLEOTIDE SEQUENCE</scope>
    <source>
        <strain evidence="2">Niue_2</strain>
        <tissue evidence="2">Leaf</tissue>
    </source>
</reference>
<accession>A0A843TW53</accession>
<gene>
    <name evidence="2" type="ORF">Taro_008105</name>
</gene>
<evidence type="ECO:0000313" key="2">
    <source>
        <dbReference type="EMBL" id="MQL75718.1"/>
    </source>
</evidence>
<organism evidence="2 3">
    <name type="scientific">Colocasia esculenta</name>
    <name type="common">Wild taro</name>
    <name type="synonym">Arum esculentum</name>
    <dbReference type="NCBI Taxonomy" id="4460"/>
    <lineage>
        <taxon>Eukaryota</taxon>
        <taxon>Viridiplantae</taxon>
        <taxon>Streptophyta</taxon>
        <taxon>Embryophyta</taxon>
        <taxon>Tracheophyta</taxon>
        <taxon>Spermatophyta</taxon>
        <taxon>Magnoliopsida</taxon>
        <taxon>Liliopsida</taxon>
        <taxon>Araceae</taxon>
        <taxon>Aroideae</taxon>
        <taxon>Colocasieae</taxon>
        <taxon>Colocasia</taxon>
    </lineage>
</organism>
<keyword evidence="3" id="KW-1185">Reference proteome</keyword>